<dbReference type="InterPro" id="IPR037171">
    <property type="entry name" value="NagB/RpiA_transferase-like"/>
</dbReference>
<name>A0A1W1H5I6_9BACT</name>
<evidence type="ECO:0000313" key="4">
    <source>
        <dbReference type="EMBL" id="SLM27707.1"/>
    </source>
</evidence>
<dbReference type="EMBL" id="FWEV01000011">
    <property type="protein sequence ID" value="SLM27707.1"/>
    <property type="molecule type" value="Genomic_DNA"/>
</dbReference>
<dbReference type="STRING" id="1246637.MTBBW1_1080001"/>
<dbReference type="Gene3D" id="3.40.1080.10">
    <property type="entry name" value="Glutaconate Coenzyme A-transferase"/>
    <property type="match status" value="1"/>
</dbReference>
<dbReference type="OrthoDB" id="9801795at2"/>
<dbReference type="PANTHER" id="PTHR21432">
    <property type="entry name" value="ACETYL-COA HYDROLASE-RELATED"/>
    <property type="match status" value="1"/>
</dbReference>
<dbReference type="Proteomes" id="UP000191931">
    <property type="component" value="Unassembled WGS sequence"/>
</dbReference>
<dbReference type="InterPro" id="IPR038460">
    <property type="entry name" value="AcetylCoA_hyd_C_sf"/>
</dbReference>
<dbReference type="PANTHER" id="PTHR21432:SF20">
    <property type="entry name" value="ACETYL-COA HYDROLASE"/>
    <property type="match status" value="1"/>
</dbReference>
<evidence type="ECO:0000313" key="5">
    <source>
        <dbReference type="Proteomes" id="UP000191931"/>
    </source>
</evidence>
<accession>A0A1W1H5I6</accession>
<evidence type="ECO:0000256" key="2">
    <source>
        <dbReference type="ARBA" id="ARBA00022679"/>
    </source>
</evidence>
<dbReference type="Gene3D" id="3.30.750.70">
    <property type="entry name" value="4-hydroxybutyrate coenzyme like domains"/>
    <property type="match status" value="1"/>
</dbReference>
<dbReference type="Pfam" id="PF02550">
    <property type="entry name" value="AcetylCoA_hydro"/>
    <property type="match status" value="1"/>
</dbReference>
<dbReference type="GO" id="GO:0016747">
    <property type="term" value="F:acyltransferase activity, transferring groups other than amino-acyl groups"/>
    <property type="evidence" value="ECO:0007669"/>
    <property type="project" value="InterPro"/>
</dbReference>
<organism evidence="4 5">
    <name type="scientific">Desulfamplus magnetovallimortis</name>
    <dbReference type="NCBI Taxonomy" id="1246637"/>
    <lineage>
        <taxon>Bacteria</taxon>
        <taxon>Pseudomonadati</taxon>
        <taxon>Thermodesulfobacteriota</taxon>
        <taxon>Desulfobacteria</taxon>
        <taxon>Desulfobacterales</taxon>
        <taxon>Desulfobacteraceae</taxon>
        <taxon>Desulfamplus</taxon>
    </lineage>
</organism>
<dbReference type="InterPro" id="IPR016181">
    <property type="entry name" value="Acyl_CoA_acyltransferase"/>
</dbReference>
<dbReference type="RefSeq" id="WP_080804171.1">
    <property type="nucleotide sequence ID" value="NZ_LT828545.1"/>
</dbReference>
<dbReference type="Gene3D" id="3.40.1080.20">
    <property type="entry name" value="Acetyl-CoA hydrolase/transferase C-terminal domain"/>
    <property type="match status" value="1"/>
</dbReference>
<dbReference type="CDD" id="cd04301">
    <property type="entry name" value="NAT_SF"/>
    <property type="match status" value="1"/>
</dbReference>
<evidence type="ECO:0000256" key="1">
    <source>
        <dbReference type="ARBA" id="ARBA00009632"/>
    </source>
</evidence>
<dbReference type="SUPFAM" id="SSF55729">
    <property type="entry name" value="Acyl-CoA N-acyltransferases (Nat)"/>
    <property type="match status" value="1"/>
</dbReference>
<dbReference type="AlphaFoldDB" id="A0A1W1H5I6"/>
<dbReference type="GO" id="GO:0006083">
    <property type="term" value="P:acetate metabolic process"/>
    <property type="evidence" value="ECO:0007669"/>
    <property type="project" value="InterPro"/>
</dbReference>
<keyword evidence="2 4" id="KW-0808">Transferase</keyword>
<comment type="similarity">
    <text evidence="1">Belongs to the acetyl-CoA hydrolase/transferase family.</text>
</comment>
<dbReference type="InterPro" id="IPR003702">
    <property type="entry name" value="ActCoA_hydro_N"/>
</dbReference>
<proteinExistence type="inferred from homology"/>
<dbReference type="InterPro" id="IPR026888">
    <property type="entry name" value="AcetylCoA_hyd_C"/>
</dbReference>
<gene>
    <name evidence="4" type="ORF">MTBBW1_1080001</name>
</gene>
<reference evidence="4 5" key="1">
    <citation type="submission" date="2017-03" db="EMBL/GenBank/DDBJ databases">
        <authorList>
            <person name="Afonso C.L."/>
            <person name="Miller P.J."/>
            <person name="Scott M.A."/>
            <person name="Spackman E."/>
            <person name="Goraichik I."/>
            <person name="Dimitrov K.M."/>
            <person name="Suarez D.L."/>
            <person name="Swayne D.E."/>
        </authorList>
    </citation>
    <scope>NUCLEOTIDE SEQUENCE [LARGE SCALE GENOMIC DNA]</scope>
    <source>
        <strain evidence="4">PRJEB14757</strain>
    </source>
</reference>
<protein>
    <submittedName>
        <fullName evidence="4">GCN5-related N-acetyltransferase</fullName>
    </submittedName>
</protein>
<feature type="domain" description="N-acetyltransferase" evidence="3">
    <location>
        <begin position="463"/>
        <end position="619"/>
    </location>
</feature>
<sequence>MKTINRSNWQEHLTTPEKVLDRIKPGMTIFLGTGPASPRTLIRVLLDYDEHNLRDIELVQLAVMGDIVLSVEKLNAPNYRLKTFFSGFVAWDTISSGQVDLIPAYSSEIPKILKSRKIVIDVAFIQITPPNEAGYCSLGVAVDVAREAMEQATLVVGEVNPEMPFTFGDTFVSVDDFDLLIQSEKPPLHYEPGFAHSQMNQVATNVASIIKDGDCLSFSHGALFDALVPHLMSRKNLGIHSLYFTDALATLVKSGAVTNSRKSPFRGKSLTSYALGSKSLMKWLDRNPLVEFQGIDWVCNPGFIGSNPQFVALYEARKADLLGGVAFPLKGSVVTGPGEVIDFIKGAEISQDGCTIMGLPSRNLKGESNILLALMDFPNQLRLRESVHMIVTEYGIANLKWRPLRERAQAMIDIAHPDDRELLMEQARNRKIIYANQIFISRSVHLYPAHISTQEVFKGDVSIRFRAMKPSDEEAMRRFFYRCSDEIIYYRFFYSIKTMDHDKMQEYVNVDYSSELSIVGLTGKADEEQIVAEGRFFRDERSNYGEVAFLIEETFQGIGVGTYMLTLLIQLAREQGLKGLSAEVIADNQAMLKVFQKAGLPMDARLENGVYKLVMHFKE</sequence>
<dbReference type="PROSITE" id="PS51186">
    <property type="entry name" value="GNAT"/>
    <property type="match status" value="1"/>
</dbReference>
<keyword evidence="5" id="KW-1185">Reference proteome</keyword>
<dbReference type="InterPro" id="IPR046433">
    <property type="entry name" value="ActCoA_hydro"/>
</dbReference>
<dbReference type="InterPro" id="IPR000182">
    <property type="entry name" value="GNAT_dom"/>
</dbReference>
<dbReference type="SUPFAM" id="SSF100950">
    <property type="entry name" value="NagB/RpiA/CoA transferase-like"/>
    <property type="match status" value="2"/>
</dbReference>
<dbReference type="Pfam" id="PF00583">
    <property type="entry name" value="Acetyltransf_1"/>
    <property type="match status" value="1"/>
</dbReference>
<dbReference type="GO" id="GO:0008775">
    <property type="term" value="F:acetate CoA-transferase activity"/>
    <property type="evidence" value="ECO:0007669"/>
    <property type="project" value="InterPro"/>
</dbReference>
<dbReference type="Gene3D" id="3.40.630.30">
    <property type="match status" value="1"/>
</dbReference>
<dbReference type="Pfam" id="PF13336">
    <property type="entry name" value="AcetylCoA_hyd_C"/>
    <property type="match status" value="1"/>
</dbReference>
<evidence type="ECO:0000259" key="3">
    <source>
        <dbReference type="PROSITE" id="PS51186"/>
    </source>
</evidence>